<reference evidence="1" key="1">
    <citation type="submission" date="2018-03" db="EMBL/GenBank/DDBJ databases">
        <title>Genomic characterization of a polymicrobial infection associated with a disease outbreak in Pacific white shrimp (Litopenaeus vannamei).</title>
        <authorList>
            <person name="Turner J.W."/>
            <person name="Bachand P.T."/>
            <person name="Tallman J."/>
            <person name="Elledge N.C."/>
            <person name="Pinnell L.J."/>
            <person name="Laughlin R.C."/>
            <person name="Zimba P.V."/>
        </authorList>
    </citation>
    <scope>NUCLEOTIDE SEQUENCE</scope>
    <source>
        <strain evidence="1">Hep-2b-22</strain>
    </source>
</reference>
<evidence type="ECO:0000313" key="1">
    <source>
        <dbReference type="EMBL" id="TMX71973.1"/>
    </source>
</evidence>
<dbReference type="EMBL" id="PZOJ01000116">
    <property type="protein sequence ID" value="TMX71973.1"/>
    <property type="molecule type" value="Genomic_DNA"/>
</dbReference>
<proteinExistence type="predicted"/>
<dbReference type="Proteomes" id="UP000718715">
    <property type="component" value="Unassembled WGS sequence"/>
</dbReference>
<gene>
    <name evidence="1" type="ORF">DA092_16405</name>
</gene>
<organism evidence="1 2">
    <name type="scientific">Photobacterium damselae</name>
    <dbReference type="NCBI Taxonomy" id="38293"/>
    <lineage>
        <taxon>Bacteria</taxon>
        <taxon>Pseudomonadati</taxon>
        <taxon>Pseudomonadota</taxon>
        <taxon>Gammaproteobacteria</taxon>
        <taxon>Vibrionales</taxon>
        <taxon>Vibrionaceae</taxon>
        <taxon>Photobacterium</taxon>
    </lineage>
</organism>
<accession>A0ACD3T1C8</accession>
<name>A0ACD3T1C8_PHODM</name>
<sequence>MIRFSKRRWHQHDIITESVDERYLSRIKSVINKAVEHHHRVLAIRVDLRYPKGYRFDHEAITRFIASLKAKINHDCKIKNRRWNRNHNYRLRYIWCLEQDSSQTPHYHLLLLVNNDIYRGIGEYHNSNYLSGLISEAWSSALADPDVQAYFPKNHSYRLNINSEDYDEQFNDLFYRVSYLAKTRTKNRSRRYRSFGTSAY</sequence>
<comment type="caution">
    <text evidence="1">The sequence shown here is derived from an EMBL/GenBank/DDBJ whole genome shotgun (WGS) entry which is preliminary data.</text>
</comment>
<keyword evidence="2" id="KW-1185">Reference proteome</keyword>
<evidence type="ECO:0000313" key="2">
    <source>
        <dbReference type="Proteomes" id="UP000718715"/>
    </source>
</evidence>
<protein>
    <submittedName>
        <fullName evidence="1">Inovirus Gp2 family protein</fullName>
    </submittedName>
</protein>